<sequence>RSRIYVGIRSKGTGEARTGQNEVTTLSPLSSHEPLPLAKIRLQVYTHGKYGRSKRGGRTDAVQLDLKFQRKDPVPS</sequence>
<dbReference type="EMBL" id="JACEIK010000787">
    <property type="protein sequence ID" value="MCD7462195.1"/>
    <property type="molecule type" value="Genomic_DNA"/>
</dbReference>
<name>A0ABS8STN8_DATST</name>
<feature type="region of interest" description="Disordered" evidence="1">
    <location>
        <begin position="49"/>
        <end position="76"/>
    </location>
</feature>
<feature type="non-terminal residue" evidence="2">
    <location>
        <position position="1"/>
    </location>
</feature>
<organism evidence="2 3">
    <name type="scientific">Datura stramonium</name>
    <name type="common">Jimsonweed</name>
    <name type="synonym">Common thornapple</name>
    <dbReference type="NCBI Taxonomy" id="4076"/>
    <lineage>
        <taxon>Eukaryota</taxon>
        <taxon>Viridiplantae</taxon>
        <taxon>Streptophyta</taxon>
        <taxon>Embryophyta</taxon>
        <taxon>Tracheophyta</taxon>
        <taxon>Spermatophyta</taxon>
        <taxon>Magnoliopsida</taxon>
        <taxon>eudicotyledons</taxon>
        <taxon>Gunneridae</taxon>
        <taxon>Pentapetalae</taxon>
        <taxon>asterids</taxon>
        <taxon>lamiids</taxon>
        <taxon>Solanales</taxon>
        <taxon>Solanaceae</taxon>
        <taxon>Solanoideae</taxon>
        <taxon>Datureae</taxon>
        <taxon>Datura</taxon>
    </lineage>
</organism>
<feature type="compositionally biased region" description="Basic and acidic residues" evidence="1">
    <location>
        <begin position="67"/>
        <end position="76"/>
    </location>
</feature>
<keyword evidence="3" id="KW-1185">Reference proteome</keyword>
<gene>
    <name evidence="2" type="ORF">HAX54_047978</name>
</gene>
<feature type="region of interest" description="Disordered" evidence="1">
    <location>
        <begin position="1"/>
        <end position="30"/>
    </location>
</feature>
<evidence type="ECO:0000256" key="1">
    <source>
        <dbReference type="SAM" id="MobiDB-lite"/>
    </source>
</evidence>
<dbReference type="Proteomes" id="UP000823775">
    <property type="component" value="Unassembled WGS sequence"/>
</dbReference>
<accession>A0ABS8STN8</accession>
<reference evidence="2 3" key="1">
    <citation type="journal article" date="2021" name="BMC Genomics">
        <title>Datura genome reveals duplications of psychoactive alkaloid biosynthetic genes and high mutation rate following tissue culture.</title>
        <authorList>
            <person name="Rajewski A."/>
            <person name="Carter-House D."/>
            <person name="Stajich J."/>
            <person name="Litt A."/>
        </authorList>
    </citation>
    <scope>NUCLEOTIDE SEQUENCE [LARGE SCALE GENOMIC DNA]</scope>
    <source>
        <strain evidence="2">AR-01</strain>
    </source>
</reference>
<protein>
    <submittedName>
        <fullName evidence="2">Uncharacterized protein</fullName>
    </submittedName>
</protein>
<evidence type="ECO:0000313" key="3">
    <source>
        <dbReference type="Proteomes" id="UP000823775"/>
    </source>
</evidence>
<proteinExistence type="predicted"/>
<evidence type="ECO:0000313" key="2">
    <source>
        <dbReference type="EMBL" id="MCD7462195.1"/>
    </source>
</evidence>
<comment type="caution">
    <text evidence="2">The sequence shown here is derived from an EMBL/GenBank/DDBJ whole genome shotgun (WGS) entry which is preliminary data.</text>
</comment>